<dbReference type="PROSITE" id="PS50157">
    <property type="entry name" value="ZINC_FINGER_C2H2_2"/>
    <property type="match status" value="1"/>
</dbReference>
<evidence type="ECO:0000313" key="5">
    <source>
        <dbReference type="Proteomes" id="UP001149074"/>
    </source>
</evidence>
<dbReference type="EMBL" id="JAPQKI010000005">
    <property type="protein sequence ID" value="KAJ5099012.1"/>
    <property type="molecule type" value="Genomic_DNA"/>
</dbReference>
<feature type="compositionally biased region" description="Polar residues" evidence="2">
    <location>
        <begin position="206"/>
        <end position="217"/>
    </location>
</feature>
<comment type="caution">
    <text evidence="4">The sequence shown here is derived from an EMBL/GenBank/DDBJ whole genome shotgun (WGS) entry which is preliminary data.</text>
</comment>
<reference evidence="4" key="1">
    <citation type="submission" date="2022-11" db="EMBL/GenBank/DDBJ databases">
        <authorList>
            <person name="Petersen C."/>
        </authorList>
    </citation>
    <scope>NUCLEOTIDE SEQUENCE</scope>
    <source>
        <strain evidence="4">IBT 30761</strain>
    </source>
</reference>
<feature type="region of interest" description="Disordered" evidence="2">
    <location>
        <begin position="56"/>
        <end position="75"/>
    </location>
</feature>
<feature type="region of interest" description="Disordered" evidence="2">
    <location>
        <begin position="95"/>
        <end position="133"/>
    </location>
</feature>
<dbReference type="PROSITE" id="PS00028">
    <property type="entry name" value="ZINC_FINGER_C2H2_1"/>
    <property type="match status" value="1"/>
</dbReference>
<dbReference type="AlphaFoldDB" id="A0A9W9FF33"/>
<feature type="domain" description="C2H2-type" evidence="3">
    <location>
        <begin position="154"/>
        <end position="182"/>
    </location>
</feature>
<dbReference type="Proteomes" id="UP001149074">
    <property type="component" value="Unassembled WGS sequence"/>
</dbReference>
<dbReference type="GO" id="GO:0008270">
    <property type="term" value="F:zinc ion binding"/>
    <property type="evidence" value="ECO:0007669"/>
    <property type="project" value="UniProtKB-KW"/>
</dbReference>
<evidence type="ECO:0000259" key="3">
    <source>
        <dbReference type="PROSITE" id="PS50157"/>
    </source>
</evidence>
<organism evidence="4 5">
    <name type="scientific">Penicillium argentinense</name>
    <dbReference type="NCBI Taxonomy" id="1131581"/>
    <lineage>
        <taxon>Eukaryota</taxon>
        <taxon>Fungi</taxon>
        <taxon>Dikarya</taxon>
        <taxon>Ascomycota</taxon>
        <taxon>Pezizomycotina</taxon>
        <taxon>Eurotiomycetes</taxon>
        <taxon>Eurotiomycetidae</taxon>
        <taxon>Eurotiales</taxon>
        <taxon>Aspergillaceae</taxon>
        <taxon>Penicillium</taxon>
    </lineage>
</organism>
<sequence length="217" mass="24106">MEGEFKLSSADCHPSLTVDASREYPNVHTSGPGHTPDHAQYDVESAVPVLQSSINTTPAETRLPPPIPTLTQRQNQPDKMSIAYILTPTDLGSWSDRPTLGLRNDRSPSTGPKVATPQAQIDTAPSSHASEDVPIMPNSFPSSLRFHWQGKLYHVCRVCRRDFRHKRTLDRHMNAKHGRFRPLHYNHSESIFESLDEDRVHEASAGEQTTVPGSGSP</sequence>
<dbReference type="GeneID" id="81357486"/>
<feature type="compositionally biased region" description="Polar residues" evidence="2">
    <location>
        <begin position="117"/>
        <end position="128"/>
    </location>
</feature>
<keyword evidence="5" id="KW-1185">Reference proteome</keyword>
<evidence type="ECO:0000256" key="2">
    <source>
        <dbReference type="SAM" id="MobiDB-lite"/>
    </source>
</evidence>
<reference evidence="4" key="2">
    <citation type="journal article" date="2023" name="IMA Fungus">
        <title>Comparative genomic study of the Penicillium genus elucidates a diverse pangenome and 15 lateral gene transfer events.</title>
        <authorList>
            <person name="Petersen C."/>
            <person name="Sorensen T."/>
            <person name="Nielsen M.R."/>
            <person name="Sondergaard T.E."/>
            <person name="Sorensen J.L."/>
            <person name="Fitzpatrick D.A."/>
            <person name="Frisvad J.C."/>
            <person name="Nielsen K.L."/>
        </authorList>
    </citation>
    <scope>NUCLEOTIDE SEQUENCE</scope>
    <source>
        <strain evidence="4">IBT 30761</strain>
    </source>
</reference>
<evidence type="ECO:0000256" key="1">
    <source>
        <dbReference type="PROSITE-ProRule" id="PRU00042"/>
    </source>
</evidence>
<keyword evidence="1" id="KW-0863">Zinc-finger</keyword>
<accession>A0A9W9FF33</accession>
<dbReference type="RefSeq" id="XP_056474666.1">
    <property type="nucleotide sequence ID" value="XM_056618507.1"/>
</dbReference>
<dbReference type="InterPro" id="IPR013087">
    <property type="entry name" value="Znf_C2H2_type"/>
</dbReference>
<gene>
    <name evidence="4" type="ORF">N7532_006013</name>
</gene>
<protein>
    <recommendedName>
        <fullName evidence="3">C2H2-type domain-containing protein</fullName>
    </recommendedName>
</protein>
<evidence type="ECO:0000313" key="4">
    <source>
        <dbReference type="EMBL" id="KAJ5099012.1"/>
    </source>
</evidence>
<feature type="region of interest" description="Disordered" evidence="2">
    <location>
        <begin position="1"/>
        <end position="42"/>
    </location>
</feature>
<proteinExistence type="predicted"/>
<name>A0A9W9FF33_9EURO</name>
<keyword evidence="1" id="KW-0862">Zinc</keyword>
<feature type="region of interest" description="Disordered" evidence="2">
    <location>
        <begin position="197"/>
        <end position="217"/>
    </location>
</feature>
<keyword evidence="1" id="KW-0479">Metal-binding</keyword>